<gene>
    <name evidence="16" type="ORF">CC80DRAFT_351746</name>
</gene>
<evidence type="ECO:0000256" key="13">
    <source>
        <dbReference type="ARBA" id="ARBA00047899"/>
    </source>
</evidence>
<evidence type="ECO:0000256" key="14">
    <source>
        <dbReference type="ARBA" id="ARBA00048679"/>
    </source>
</evidence>
<keyword evidence="10" id="KW-0067">ATP-binding</keyword>
<protein>
    <recommendedName>
        <fullName evidence="5">EKC/KEOPS complex subunit BUD32</fullName>
        <ecNumber evidence="3">2.7.11.1</ecNumber>
    </recommendedName>
    <alternativeName>
        <fullName evidence="11 12">Atypical Serine/threonine protein kinase BUD32</fullName>
    </alternativeName>
    <alternativeName>
        <fullName evidence="4">EKC/KEOPS complex subunit bud32</fullName>
    </alternativeName>
</protein>
<proteinExistence type="predicted"/>
<dbReference type="GO" id="GO:0004674">
    <property type="term" value="F:protein serine/threonine kinase activity"/>
    <property type="evidence" value="ECO:0007669"/>
    <property type="project" value="UniProtKB-KW"/>
</dbReference>
<evidence type="ECO:0000256" key="5">
    <source>
        <dbReference type="ARBA" id="ARBA00019973"/>
    </source>
</evidence>
<evidence type="ECO:0000256" key="10">
    <source>
        <dbReference type="ARBA" id="ARBA00022840"/>
    </source>
</evidence>
<dbReference type="OrthoDB" id="310217at2759"/>
<dbReference type="PROSITE" id="PS50011">
    <property type="entry name" value="PROTEIN_KINASE_DOM"/>
    <property type="match status" value="1"/>
</dbReference>
<keyword evidence="6" id="KW-0723">Serine/threonine-protein kinase</keyword>
<evidence type="ECO:0000259" key="15">
    <source>
        <dbReference type="PROSITE" id="PS50011"/>
    </source>
</evidence>
<feature type="non-terminal residue" evidence="16">
    <location>
        <position position="126"/>
    </location>
</feature>
<dbReference type="Proteomes" id="UP000800035">
    <property type="component" value="Unassembled WGS sequence"/>
</dbReference>
<dbReference type="PANTHER" id="PTHR43671:SF98">
    <property type="entry name" value="SERINE_THREONINE-PROTEIN KINASE NEK11"/>
    <property type="match status" value="1"/>
</dbReference>
<dbReference type="Pfam" id="PF00069">
    <property type="entry name" value="Pkinase"/>
    <property type="match status" value="1"/>
</dbReference>
<dbReference type="GO" id="GO:0005634">
    <property type="term" value="C:nucleus"/>
    <property type="evidence" value="ECO:0007669"/>
    <property type="project" value="TreeGrafter"/>
</dbReference>
<comment type="catalytic activity">
    <reaction evidence="13">
        <text>L-threonyl-[protein] + ATP = O-phospho-L-threonyl-[protein] + ADP + H(+)</text>
        <dbReference type="Rhea" id="RHEA:46608"/>
        <dbReference type="Rhea" id="RHEA-COMP:11060"/>
        <dbReference type="Rhea" id="RHEA-COMP:11605"/>
        <dbReference type="ChEBI" id="CHEBI:15378"/>
        <dbReference type="ChEBI" id="CHEBI:30013"/>
        <dbReference type="ChEBI" id="CHEBI:30616"/>
        <dbReference type="ChEBI" id="CHEBI:61977"/>
        <dbReference type="ChEBI" id="CHEBI:456216"/>
        <dbReference type="EC" id="2.7.11.1"/>
    </reaction>
</comment>
<organism evidence="16 17">
    <name type="scientific">Byssothecium circinans</name>
    <dbReference type="NCBI Taxonomy" id="147558"/>
    <lineage>
        <taxon>Eukaryota</taxon>
        <taxon>Fungi</taxon>
        <taxon>Dikarya</taxon>
        <taxon>Ascomycota</taxon>
        <taxon>Pezizomycotina</taxon>
        <taxon>Dothideomycetes</taxon>
        <taxon>Pleosporomycetidae</taxon>
        <taxon>Pleosporales</taxon>
        <taxon>Massarineae</taxon>
        <taxon>Massarinaceae</taxon>
        <taxon>Byssothecium</taxon>
    </lineage>
</organism>
<reference evidence="16" key="1">
    <citation type="journal article" date="2020" name="Stud. Mycol.">
        <title>101 Dothideomycetes genomes: a test case for predicting lifestyles and emergence of pathogens.</title>
        <authorList>
            <person name="Haridas S."/>
            <person name="Albert R."/>
            <person name="Binder M."/>
            <person name="Bloem J."/>
            <person name="Labutti K."/>
            <person name="Salamov A."/>
            <person name="Andreopoulos B."/>
            <person name="Baker S."/>
            <person name="Barry K."/>
            <person name="Bills G."/>
            <person name="Bluhm B."/>
            <person name="Cannon C."/>
            <person name="Castanera R."/>
            <person name="Culley D."/>
            <person name="Daum C."/>
            <person name="Ezra D."/>
            <person name="Gonzalez J."/>
            <person name="Henrissat B."/>
            <person name="Kuo A."/>
            <person name="Liang C."/>
            <person name="Lipzen A."/>
            <person name="Lutzoni F."/>
            <person name="Magnuson J."/>
            <person name="Mondo S."/>
            <person name="Nolan M."/>
            <person name="Ohm R."/>
            <person name="Pangilinan J."/>
            <person name="Park H.-J."/>
            <person name="Ramirez L."/>
            <person name="Alfaro M."/>
            <person name="Sun H."/>
            <person name="Tritt A."/>
            <person name="Yoshinaga Y."/>
            <person name="Zwiers L.-H."/>
            <person name="Turgeon B."/>
            <person name="Goodwin S."/>
            <person name="Spatafora J."/>
            <person name="Crous P."/>
            <person name="Grigoriev I."/>
        </authorList>
    </citation>
    <scope>NUCLEOTIDE SEQUENCE</scope>
    <source>
        <strain evidence="16">CBS 675.92</strain>
    </source>
</reference>
<evidence type="ECO:0000256" key="7">
    <source>
        <dbReference type="ARBA" id="ARBA00022679"/>
    </source>
</evidence>
<comment type="function">
    <text evidence="1">Component of the EKC/KEOPS complex that is required for the formation of a threonylcarbamoyl group on adenosine at position 37 (t(6)A37) in tRNAs that read codons beginning with adenine. The complex is probably involved in the transfer of the threonylcarbamoyl moiety of threonylcarbamoyl-AMP (TC-AMP) to the N6 group of A37. BUD32 has ATPase activity in the context of the EKC/KEOPS complex and likely plays a supporting role to the catalytic subunit KAE1. The EKC/KEOPS complex also promotes both telomere uncapping and telomere elongation. The complex is required for efficient recruitment of transcriptional coactivators.</text>
</comment>
<keyword evidence="9 16" id="KW-0418">Kinase</keyword>
<evidence type="ECO:0000256" key="4">
    <source>
        <dbReference type="ARBA" id="ARBA00013948"/>
    </source>
</evidence>
<evidence type="ECO:0000313" key="16">
    <source>
        <dbReference type="EMBL" id="KAF1962637.1"/>
    </source>
</evidence>
<dbReference type="EMBL" id="ML976978">
    <property type="protein sequence ID" value="KAF1962637.1"/>
    <property type="molecule type" value="Genomic_DNA"/>
</dbReference>
<dbReference type="SUPFAM" id="SSF56112">
    <property type="entry name" value="Protein kinase-like (PK-like)"/>
    <property type="match status" value="1"/>
</dbReference>
<evidence type="ECO:0000256" key="11">
    <source>
        <dbReference type="ARBA" id="ARBA00030980"/>
    </source>
</evidence>
<dbReference type="InterPro" id="IPR011009">
    <property type="entry name" value="Kinase-like_dom_sf"/>
</dbReference>
<dbReference type="InterPro" id="IPR000719">
    <property type="entry name" value="Prot_kinase_dom"/>
</dbReference>
<feature type="non-terminal residue" evidence="16">
    <location>
        <position position="1"/>
    </location>
</feature>
<keyword evidence="17" id="KW-1185">Reference proteome</keyword>
<dbReference type="InterPro" id="IPR008266">
    <property type="entry name" value="Tyr_kinase_AS"/>
</dbReference>
<dbReference type="PANTHER" id="PTHR43671">
    <property type="entry name" value="SERINE/THREONINE-PROTEIN KINASE NEK"/>
    <property type="match status" value="1"/>
</dbReference>
<dbReference type="AlphaFoldDB" id="A0A6A5UNH8"/>
<comment type="subunit">
    <text evidence="2">Component of the EKC/KEOPS complex composed of at least BUD32, CGI121, GON7, KAE1 and PCC1; the whole complex dimerizes.</text>
</comment>
<dbReference type="Gene3D" id="1.10.510.10">
    <property type="entry name" value="Transferase(Phosphotransferase) domain 1"/>
    <property type="match status" value="1"/>
</dbReference>
<evidence type="ECO:0000313" key="17">
    <source>
        <dbReference type="Proteomes" id="UP000800035"/>
    </source>
</evidence>
<feature type="domain" description="Protein kinase" evidence="15">
    <location>
        <begin position="1"/>
        <end position="126"/>
    </location>
</feature>
<keyword evidence="8" id="KW-0547">Nucleotide-binding</keyword>
<dbReference type="PROSITE" id="PS00109">
    <property type="entry name" value="PROTEIN_KINASE_TYR"/>
    <property type="match status" value="1"/>
</dbReference>
<dbReference type="InterPro" id="IPR050660">
    <property type="entry name" value="NEK_Ser/Thr_kinase"/>
</dbReference>
<evidence type="ECO:0000256" key="1">
    <source>
        <dbReference type="ARBA" id="ARBA00003747"/>
    </source>
</evidence>
<evidence type="ECO:0000256" key="6">
    <source>
        <dbReference type="ARBA" id="ARBA00022527"/>
    </source>
</evidence>
<comment type="catalytic activity">
    <reaction evidence="14">
        <text>L-seryl-[protein] + ATP = O-phospho-L-seryl-[protein] + ADP + H(+)</text>
        <dbReference type="Rhea" id="RHEA:17989"/>
        <dbReference type="Rhea" id="RHEA-COMP:9863"/>
        <dbReference type="Rhea" id="RHEA-COMP:11604"/>
        <dbReference type="ChEBI" id="CHEBI:15378"/>
        <dbReference type="ChEBI" id="CHEBI:29999"/>
        <dbReference type="ChEBI" id="CHEBI:30616"/>
        <dbReference type="ChEBI" id="CHEBI:83421"/>
        <dbReference type="ChEBI" id="CHEBI:456216"/>
        <dbReference type="EC" id="2.7.11.1"/>
    </reaction>
</comment>
<sequence length="126" mass="14781">KEAEYYAKVRGHRNIVNMYKFSPPNRLYMEFCDTGNILQLVNRYNTAKRPIPELFIWHVAEALMRALCYLHHGIQDFEKDPKLCPDWEPLIHCDVTTHNVLLTKSPGDLYPRVLLADFGCAKFKKE</sequence>
<evidence type="ECO:0000256" key="9">
    <source>
        <dbReference type="ARBA" id="ARBA00022777"/>
    </source>
</evidence>
<evidence type="ECO:0000256" key="3">
    <source>
        <dbReference type="ARBA" id="ARBA00012513"/>
    </source>
</evidence>
<dbReference type="EC" id="2.7.11.1" evidence="3"/>
<evidence type="ECO:0000256" key="8">
    <source>
        <dbReference type="ARBA" id="ARBA00022741"/>
    </source>
</evidence>
<keyword evidence="7" id="KW-0808">Transferase</keyword>
<dbReference type="GO" id="GO:0005524">
    <property type="term" value="F:ATP binding"/>
    <property type="evidence" value="ECO:0007669"/>
    <property type="project" value="UniProtKB-KW"/>
</dbReference>
<evidence type="ECO:0000256" key="12">
    <source>
        <dbReference type="ARBA" id="ARBA00033194"/>
    </source>
</evidence>
<accession>A0A6A5UNH8</accession>
<name>A0A6A5UNH8_9PLEO</name>
<evidence type="ECO:0000256" key="2">
    <source>
        <dbReference type="ARBA" id="ARBA00011534"/>
    </source>
</evidence>